<evidence type="ECO:0000313" key="1">
    <source>
        <dbReference type="EMBL" id="KAK8837417.1"/>
    </source>
</evidence>
<gene>
    <name evidence="1" type="ORF">M9Y10_036412</name>
</gene>
<proteinExistence type="predicted"/>
<protein>
    <recommendedName>
        <fullName evidence="3">Leucine-rich repeat domain-containing protein</fullName>
    </recommendedName>
</protein>
<evidence type="ECO:0000313" key="2">
    <source>
        <dbReference type="Proteomes" id="UP001470230"/>
    </source>
</evidence>
<organism evidence="1 2">
    <name type="scientific">Tritrichomonas musculus</name>
    <dbReference type="NCBI Taxonomy" id="1915356"/>
    <lineage>
        <taxon>Eukaryota</taxon>
        <taxon>Metamonada</taxon>
        <taxon>Parabasalia</taxon>
        <taxon>Tritrichomonadida</taxon>
        <taxon>Tritrichomonadidae</taxon>
        <taxon>Tritrichomonas</taxon>
    </lineage>
</organism>
<dbReference type="InterPro" id="IPR032675">
    <property type="entry name" value="LRR_dom_sf"/>
</dbReference>
<keyword evidence="2" id="KW-1185">Reference proteome</keyword>
<dbReference type="PANTHER" id="PTHR45661">
    <property type="entry name" value="SURFACE ANTIGEN"/>
    <property type="match status" value="1"/>
</dbReference>
<comment type="caution">
    <text evidence="1">The sequence shown here is derived from an EMBL/GenBank/DDBJ whole genome shotgun (WGS) entry which is preliminary data.</text>
</comment>
<accession>A0ABR2GV07</accession>
<dbReference type="PANTHER" id="PTHR45661:SF3">
    <property type="entry name" value="IG-LIKE DOMAIN-CONTAINING PROTEIN"/>
    <property type="match status" value="1"/>
</dbReference>
<dbReference type="Proteomes" id="UP001470230">
    <property type="component" value="Unassembled WGS sequence"/>
</dbReference>
<dbReference type="InterPro" id="IPR026906">
    <property type="entry name" value="LRR_5"/>
</dbReference>
<dbReference type="InterPro" id="IPR053139">
    <property type="entry name" value="Surface_bspA-like"/>
</dbReference>
<reference evidence="1 2" key="1">
    <citation type="submission" date="2024-04" db="EMBL/GenBank/DDBJ databases">
        <title>Tritrichomonas musculus Genome.</title>
        <authorList>
            <person name="Alves-Ferreira E."/>
            <person name="Grigg M."/>
            <person name="Lorenzi H."/>
            <person name="Galac M."/>
        </authorList>
    </citation>
    <scope>NUCLEOTIDE SEQUENCE [LARGE SCALE GENOMIC DNA]</scope>
    <source>
        <strain evidence="1 2">EAF2021</strain>
    </source>
</reference>
<dbReference type="SUPFAM" id="SSF52058">
    <property type="entry name" value="L domain-like"/>
    <property type="match status" value="2"/>
</dbReference>
<dbReference type="Pfam" id="PF13306">
    <property type="entry name" value="LRR_5"/>
    <property type="match status" value="3"/>
</dbReference>
<dbReference type="EMBL" id="JAPFFF010000059">
    <property type="protein sequence ID" value="KAK8837417.1"/>
    <property type="molecule type" value="Genomic_DNA"/>
</dbReference>
<name>A0ABR2GV07_9EUKA</name>
<sequence>MKLIIENCLFYQFKVIDFYCYSTLRNRMNNTTYILKRACLNNIYDKMYSNDVSNICQYIFKQLARVEFAPNSELRTIGGGAFASSALASIKIPASVVELKDGWCYGTDELHHAEVEAGNAVYASVGGKCIIGKSDIRNEDYDTLVLFALGTVEAAIPGTIKIIGPYAFACAKLASIEIPSHVTQICEGAFFDCRQLARVEFAPNSEFRTIGKNAFSYTKLASIEIPSHVTQIGEGAFCYCKQLARVEFAPNSELRTIGGGAFASSALASIKIPASVVELKDGWCYMTDELHHAEVEAGNAVYASVGGKCIIGKSDIRNEDYDTLVFLARDTVEATIPGTIKIIGPYAFSCTKLASIEIPSHVTQICEGAFYYCGQLARVEFAPNSELRTIGKNAFSYTKLASIEIPSHVTQIGEGAFNYCEQLQVVEIEGNSVDESTYKDRFHKSKIVMLPARNRLH</sequence>
<dbReference type="Gene3D" id="3.80.10.10">
    <property type="entry name" value="Ribonuclease Inhibitor"/>
    <property type="match status" value="3"/>
</dbReference>
<evidence type="ECO:0008006" key="3">
    <source>
        <dbReference type="Google" id="ProtNLM"/>
    </source>
</evidence>